<accession>A0A8X6VE32</accession>
<evidence type="ECO:0000313" key="1">
    <source>
        <dbReference type="EMBL" id="GFY04508.1"/>
    </source>
</evidence>
<proteinExistence type="predicted"/>
<sequence length="115" mass="12788">MPSQLKLHSSVNSTCAAKSGCTANHWRNHHEKSTVADGWLLSRHDHTACDRVEGLWLPTLTKPSCGSHLHACIQLVSLRRQCKHSNFLHSASILKEIIPCTIAGPPEHSHLQCRK</sequence>
<dbReference type="EMBL" id="BMAU01021244">
    <property type="protein sequence ID" value="GFY04508.1"/>
    <property type="molecule type" value="Genomic_DNA"/>
</dbReference>
<name>A0A8X6VE32_TRICX</name>
<protein>
    <submittedName>
        <fullName evidence="1">Uncharacterized protein</fullName>
    </submittedName>
</protein>
<dbReference type="AlphaFoldDB" id="A0A8X6VE32"/>
<reference evidence="1" key="1">
    <citation type="submission" date="2020-08" db="EMBL/GenBank/DDBJ databases">
        <title>Multicomponent nature underlies the extraordinary mechanical properties of spider dragline silk.</title>
        <authorList>
            <person name="Kono N."/>
            <person name="Nakamura H."/>
            <person name="Mori M."/>
            <person name="Yoshida Y."/>
            <person name="Ohtoshi R."/>
            <person name="Malay A.D."/>
            <person name="Moran D.A.P."/>
            <person name="Tomita M."/>
            <person name="Numata K."/>
            <person name="Arakawa K."/>
        </authorList>
    </citation>
    <scope>NUCLEOTIDE SEQUENCE</scope>
</reference>
<gene>
    <name evidence="1" type="ORF">TNCV_4415941</name>
</gene>
<keyword evidence="2" id="KW-1185">Reference proteome</keyword>
<organism evidence="1 2">
    <name type="scientific">Trichonephila clavipes</name>
    <name type="common">Golden silk orbweaver</name>
    <name type="synonym">Nephila clavipes</name>
    <dbReference type="NCBI Taxonomy" id="2585209"/>
    <lineage>
        <taxon>Eukaryota</taxon>
        <taxon>Metazoa</taxon>
        <taxon>Ecdysozoa</taxon>
        <taxon>Arthropoda</taxon>
        <taxon>Chelicerata</taxon>
        <taxon>Arachnida</taxon>
        <taxon>Araneae</taxon>
        <taxon>Araneomorphae</taxon>
        <taxon>Entelegynae</taxon>
        <taxon>Araneoidea</taxon>
        <taxon>Nephilidae</taxon>
        <taxon>Trichonephila</taxon>
    </lineage>
</organism>
<dbReference type="Proteomes" id="UP000887159">
    <property type="component" value="Unassembled WGS sequence"/>
</dbReference>
<evidence type="ECO:0000313" key="2">
    <source>
        <dbReference type="Proteomes" id="UP000887159"/>
    </source>
</evidence>
<comment type="caution">
    <text evidence="1">The sequence shown here is derived from an EMBL/GenBank/DDBJ whole genome shotgun (WGS) entry which is preliminary data.</text>
</comment>